<reference evidence="5 6" key="1">
    <citation type="submission" date="2010-08" db="EMBL/GenBank/DDBJ databases">
        <authorList>
            <consortium name="US DOE Joint Genome Institute (JGI-PGF)"/>
            <person name="Lucas S."/>
            <person name="Copeland A."/>
            <person name="Lapidus A."/>
            <person name="Cheng J.-F."/>
            <person name="Bruce D."/>
            <person name="Goodwin L."/>
            <person name="Pitluck S."/>
            <person name="Land M.L."/>
            <person name="Hauser L."/>
            <person name="Chang Y.-J."/>
            <person name="Anderson I.J."/>
            <person name="Johnson E."/>
            <person name="Mulhopadhyay B."/>
            <person name="Kyrpides N."/>
            <person name="Woyke T.J."/>
        </authorList>
    </citation>
    <scope>NUCLEOTIDE SEQUENCE [LARGE SCALE GENOMIC DNA]</scope>
    <source>
        <strain evidence="5 6">6</strain>
    </source>
</reference>
<dbReference type="InterPro" id="IPR001173">
    <property type="entry name" value="Glyco_trans_2-like"/>
</dbReference>
<dbReference type="PANTHER" id="PTHR43630:SF2">
    <property type="entry name" value="GLYCOSYLTRANSFERASE"/>
    <property type="match status" value="1"/>
</dbReference>
<dbReference type="GO" id="GO:0016740">
    <property type="term" value="F:transferase activity"/>
    <property type="evidence" value="ECO:0007669"/>
    <property type="project" value="UniProtKB-KW"/>
</dbReference>
<dbReference type="Gene3D" id="1.25.40.10">
    <property type="entry name" value="Tetratricopeptide repeat domain"/>
    <property type="match status" value="2"/>
</dbReference>
<dbReference type="InterPro" id="IPR013105">
    <property type="entry name" value="TPR_2"/>
</dbReference>
<dbReference type="STRING" id="633697.EubceDRAFT1_0653"/>
<dbReference type="SUPFAM" id="SSF53448">
    <property type="entry name" value="Nucleotide-diphospho-sugar transferases"/>
    <property type="match status" value="1"/>
</dbReference>
<evidence type="ECO:0000256" key="3">
    <source>
        <dbReference type="PROSITE-ProRule" id="PRU00339"/>
    </source>
</evidence>
<keyword evidence="6" id="KW-1185">Reference proteome</keyword>
<dbReference type="HOGENOM" id="CLU_023736_3_0_9"/>
<name>I5ARR9_EUBC6</name>
<evidence type="ECO:0000313" key="6">
    <source>
        <dbReference type="Proteomes" id="UP000005753"/>
    </source>
</evidence>
<dbReference type="EMBL" id="CM001487">
    <property type="protein sequence ID" value="EIM56492.1"/>
    <property type="molecule type" value="Genomic_DNA"/>
</dbReference>
<dbReference type="InterPro" id="IPR029044">
    <property type="entry name" value="Nucleotide-diphossugar_trans"/>
</dbReference>
<dbReference type="eggNOG" id="COG0463">
    <property type="taxonomic scope" value="Bacteria"/>
</dbReference>
<feature type="repeat" description="TPR" evidence="3">
    <location>
        <begin position="213"/>
        <end position="246"/>
    </location>
</feature>
<dbReference type="AlphaFoldDB" id="I5ARR9"/>
<dbReference type="InterPro" id="IPR019734">
    <property type="entry name" value="TPR_rpt"/>
</dbReference>
<evidence type="ECO:0000259" key="4">
    <source>
        <dbReference type="Pfam" id="PF00535"/>
    </source>
</evidence>
<proteinExistence type="predicted"/>
<protein>
    <submittedName>
        <fullName evidence="5">Glycosyl transferase</fullName>
    </submittedName>
</protein>
<dbReference type="SMART" id="SM00028">
    <property type="entry name" value="TPR"/>
    <property type="match status" value="3"/>
</dbReference>
<evidence type="ECO:0000313" key="5">
    <source>
        <dbReference type="EMBL" id="EIM56492.1"/>
    </source>
</evidence>
<dbReference type="PANTHER" id="PTHR43630">
    <property type="entry name" value="POLY-BETA-1,6-N-ACETYL-D-GLUCOSAMINE SYNTHASE"/>
    <property type="match status" value="1"/>
</dbReference>
<dbReference type="Gene3D" id="3.90.550.10">
    <property type="entry name" value="Spore Coat Polysaccharide Biosynthesis Protein SpsA, Chain A"/>
    <property type="match status" value="1"/>
</dbReference>
<dbReference type="Pfam" id="PF00535">
    <property type="entry name" value="Glycos_transf_2"/>
    <property type="match status" value="1"/>
</dbReference>
<sequence length="446" mass="51544">MKKHANHYHGKKLRISQVMITKNEEANIERALSWGKSIFDEQIVVDTGSTDRTVEIAKRLGARVVYFAWINDFSAAKNYALEQATGDWICILDADEYFTEDQTQRIPELIRMADESGNEVLETYVVNLNDQNGIINKHLALRIIKNEKRLHYEGAIHEQLVRTDGSSVNVFCMIEKLCFMHTGYAEKTYKKKRDSNRNYLLIKSRLEENPDDPNMWGYLGDDLYARDEVEEAEAAYKKAIELYPEDIPQHSQRAKWTFTSILRILCDLSKESELCPYYHAAKNAFPWEADFDFILGRYCFLRSNYEQAVDYLTTCIDLLEADKQFDSGNYAAANLSSIYEALAFSYYYTEDSKAAIRYASIILNANHESIPGISVFMMCFKKLDGDRDENAAYCLQALGKFEDLNYLEDAVHMSLAAKRTAYAEMQTLLEQKIPESVKEEMRQFRS</sequence>
<dbReference type="SUPFAM" id="SSF48452">
    <property type="entry name" value="TPR-like"/>
    <property type="match status" value="1"/>
</dbReference>
<keyword evidence="2 3" id="KW-0802">TPR repeat</keyword>
<dbReference type="InterPro" id="IPR011990">
    <property type="entry name" value="TPR-like_helical_dom_sf"/>
</dbReference>
<feature type="domain" description="Glycosyltransferase 2-like" evidence="4">
    <location>
        <begin position="18"/>
        <end position="137"/>
    </location>
</feature>
<dbReference type="Proteomes" id="UP000005753">
    <property type="component" value="Chromosome"/>
</dbReference>
<keyword evidence="5" id="KW-0808">Transferase</keyword>
<evidence type="ECO:0000256" key="2">
    <source>
        <dbReference type="ARBA" id="ARBA00022803"/>
    </source>
</evidence>
<dbReference type="OrthoDB" id="9815923at2"/>
<dbReference type="CDD" id="cd02511">
    <property type="entry name" value="Beta4Glucosyltransferase"/>
    <property type="match status" value="1"/>
</dbReference>
<gene>
    <name evidence="5" type="ORF">EubceDRAFT1_0653</name>
</gene>
<reference evidence="5 6" key="2">
    <citation type="submission" date="2012-02" db="EMBL/GenBank/DDBJ databases">
        <title>Improved High-Quality Draft sequence of Eubacterium cellulosolvens 6.</title>
        <authorList>
            <consortium name="US DOE Joint Genome Institute"/>
            <person name="Lucas S."/>
            <person name="Han J."/>
            <person name="Lapidus A."/>
            <person name="Cheng J.-F."/>
            <person name="Goodwin L."/>
            <person name="Pitluck S."/>
            <person name="Peters L."/>
            <person name="Mikhailova N."/>
            <person name="Gu W."/>
            <person name="Detter J.C."/>
            <person name="Han C."/>
            <person name="Tapia R."/>
            <person name="Land M."/>
            <person name="Hauser L."/>
            <person name="Kyrpides N."/>
            <person name="Ivanova N."/>
            <person name="Pagani I."/>
            <person name="Johnson E."/>
            <person name="Mukhopadhyay B."/>
            <person name="Anderson I."/>
            <person name="Woyke T."/>
        </authorList>
    </citation>
    <scope>NUCLEOTIDE SEQUENCE [LARGE SCALE GENOMIC DNA]</scope>
    <source>
        <strain evidence="5 6">6</strain>
    </source>
</reference>
<dbReference type="PROSITE" id="PS50005">
    <property type="entry name" value="TPR"/>
    <property type="match status" value="1"/>
</dbReference>
<dbReference type="Pfam" id="PF07719">
    <property type="entry name" value="TPR_2"/>
    <property type="match status" value="1"/>
</dbReference>
<evidence type="ECO:0000256" key="1">
    <source>
        <dbReference type="ARBA" id="ARBA00022737"/>
    </source>
</evidence>
<keyword evidence="1" id="KW-0677">Repeat</keyword>
<organism evidence="5 6">
    <name type="scientific">Eubacterium cellulosolvens (strain ATCC 43171 / JCM 9499 / 6)</name>
    <name type="common">Cillobacterium cellulosolvens</name>
    <dbReference type="NCBI Taxonomy" id="633697"/>
    <lineage>
        <taxon>Bacteria</taxon>
        <taxon>Bacillati</taxon>
        <taxon>Bacillota</taxon>
        <taxon>Clostridia</taxon>
        <taxon>Eubacteriales</taxon>
        <taxon>Eubacteriaceae</taxon>
        <taxon>Eubacterium</taxon>
    </lineage>
</organism>
<accession>I5ARR9</accession>